<protein>
    <submittedName>
        <fullName evidence="2">OLC1v1017022C1</fullName>
    </submittedName>
</protein>
<dbReference type="PANTHER" id="PTHR33696">
    <property type="entry name" value="T22J18.15-RELATED"/>
    <property type="match status" value="1"/>
</dbReference>
<feature type="compositionally biased region" description="Basic and acidic residues" evidence="1">
    <location>
        <begin position="25"/>
        <end position="43"/>
    </location>
</feature>
<dbReference type="EMBL" id="OX459125">
    <property type="protein sequence ID" value="CAI9115988.1"/>
    <property type="molecule type" value="Genomic_DNA"/>
</dbReference>
<feature type="compositionally biased region" description="Basic residues" evidence="1">
    <location>
        <begin position="1"/>
        <end position="10"/>
    </location>
</feature>
<evidence type="ECO:0000313" key="2">
    <source>
        <dbReference type="EMBL" id="CAI9115988.1"/>
    </source>
</evidence>
<sequence length="175" mass="19475">MNSNKVHSKRTVLPFSWESKPGVSKGRDDEEHKQHIRGGRDGDEFPAIKLPPPPCAEDKSKASNSTKSSELDSTKIPPPPCPNFQHPLKSNSLRRSFRKNDDPFLIAYIECTKSTSRDDLYKRPSSTPSHGSRKGGGELFGIRKNLSIFSCKHSSNVMESSIVRVSQLPASKSQR</sequence>
<name>A0AAV1E8L1_OLDCO</name>
<organism evidence="2 3">
    <name type="scientific">Oldenlandia corymbosa var. corymbosa</name>
    <dbReference type="NCBI Taxonomy" id="529605"/>
    <lineage>
        <taxon>Eukaryota</taxon>
        <taxon>Viridiplantae</taxon>
        <taxon>Streptophyta</taxon>
        <taxon>Embryophyta</taxon>
        <taxon>Tracheophyta</taxon>
        <taxon>Spermatophyta</taxon>
        <taxon>Magnoliopsida</taxon>
        <taxon>eudicotyledons</taxon>
        <taxon>Gunneridae</taxon>
        <taxon>Pentapetalae</taxon>
        <taxon>asterids</taxon>
        <taxon>lamiids</taxon>
        <taxon>Gentianales</taxon>
        <taxon>Rubiaceae</taxon>
        <taxon>Rubioideae</taxon>
        <taxon>Spermacoceae</taxon>
        <taxon>Hedyotis-Oldenlandia complex</taxon>
        <taxon>Oldenlandia</taxon>
    </lineage>
</organism>
<evidence type="ECO:0000256" key="1">
    <source>
        <dbReference type="SAM" id="MobiDB-lite"/>
    </source>
</evidence>
<feature type="region of interest" description="Disordered" evidence="1">
    <location>
        <begin position="118"/>
        <end position="138"/>
    </location>
</feature>
<accession>A0AAV1E8L1</accession>
<keyword evidence="3" id="KW-1185">Reference proteome</keyword>
<dbReference type="AlphaFoldDB" id="A0AAV1E8L1"/>
<gene>
    <name evidence="2" type="ORF">OLC1_LOCUS22393</name>
</gene>
<proteinExistence type="predicted"/>
<reference evidence="2" key="1">
    <citation type="submission" date="2023-03" db="EMBL/GenBank/DDBJ databases">
        <authorList>
            <person name="Julca I."/>
        </authorList>
    </citation>
    <scope>NUCLEOTIDE SEQUENCE</scope>
</reference>
<dbReference type="Proteomes" id="UP001161247">
    <property type="component" value="Chromosome 8"/>
</dbReference>
<dbReference type="PANTHER" id="PTHR33696:SF3">
    <property type="entry name" value="FLZ-TYPE DOMAIN-CONTAINING PROTEIN"/>
    <property type="match status" value="1"/>
</dbReference>
<feature type="region of interest" description="Disordered" evidence="1">
    <location>
        <begin position="1"/>
        <end position="96"/>
    </location>
</feature>
<evidence type="ECO:0000313" key="3">
    <source>
        <dbReference type="Proteomes" id="UP001161247"/>
    </source>
</evidence>